<dbReference type="SUPFAM" id="SSF51905">
    <property type="entry name" value="FAD/NAD(P)-binding domain"/>
    <property type="match status" value="1"/>
</dbReference>
<keyword evidence="2" id="KW-0285">Flavoprotein</keyword>
<evidence type="ECO:0000313" key="8">
    <source>
        <dbReference type="Proteomes" id="UP001320898"/>
    </source>
</evidence>
<dbReference type="InterPro" id="IPR002938">
    <property type="entry name" value="FAD-bd"/>
</dbReference>
<dbReference type="RefSeq" id="WP_261616474.1">
    <property type="nucleotide sequence ID" value="NZ_JALIDZ010000005.1"/>
</dbReference>
<dbReference type="PANTHER" id="PTHR13789:SF318">
    <property type="entry name" value="GERANYLGERANYL DIPHOSPHATE REDUCTASE"/>
    <property type="match status" value="1"/>
</dbReference>
<keyword evidence="4" id="KW-0560">Oxidoreductase</keyword>
<evidence type="ECO:0000256" key="2">
    <source>
        <dbReference type="ARBA" id="ARBA00022630"/>
    </source>
</evidence>
<comment type="cofactor">
    <cofactor evidence="1">
        <name>FAD</name>
        <dbReference type="ChEBI" id="CHEBI:57692"/>
    </cofactor>
</comment>
<evidence type="ECO:0000256" key="5">
    <source>
        <dbReference type="ARBA" id="ARBA00023033"/>
    </source>
</evidence>
<sequence length="414" mass="44288">MAADRHIAVAGGGIAGLTTALAIAGPDTNGPTRVPTRVTIYEQATRLEEVGAGLQVSPNAWRVLDALGVAEAILPRSVAPEAILMRRGRDGRVIARIPLGDTATARWGAPYRVVHRADLQAALVAAIDANPNIDIRLSSHLEGFRIGKADVALHFADGADARADAGADADTDIRADGLIGADGLWSAVRRQVSGEADPVYSGKVAWRATVPADAVPAGINPWETGLWLGRDAHLVHYGVRGGAEVNVVAIFADDWTEPGWSAPGKREDVLCRYARWHRLARALVEAPDHWVKWALADREPLSRWGLGPVTLAGDAAHPMLPFMAQGAAMGIEDGWVLGQVLADGYDVPQAFRLYENRRMRRTARVQKDARSNGEIYHLGGIAAAGRDAALGLLGPQRLLARFDWLYGWGRTAGA</sequence>
<evidence type="ECO:0000313" key="7">
    <source>
        <dbReference type="EMBL" id="MCT8972903.1"/>
    </source>
</evidence>
<dbReference type="Gene3D" id="3.50.50.60">
    <property type="entry name" value="FAD/NAD(P)-binding domain"/>
    <property type="match status" value="1"/>
</dbReference>
<protein>
    <submittedName>
        <fullName evidence="7">FAD-dependent monooxygenase</fullName>
    </submittedName>
</protein>
<evidence type="ECO:0000256" key="4">
    <source>
        <dbReference type="ARBA" id="ARBA00023002"/>
    </source>
</evidence>
<dbReference type="Pfam" id="PF01494">
    <property type="entry name" value="FAD_binding_3"/>
    <property type="match status" value="1"/>
</dbReference>
<dbReference type="Proteomes" id="UP001320898">
    <property type="component" value="Unassembled WGS sequence"/>
</dbReference>
<comment type="caution">
    <text evidence="7">The sequence shown here is derived from an EMBL/GenBank/DDBJ whole genome shotgun (WGS) entry which is preliminary data.</text>
</comment>
<gene>
    <name evidence="7" type="ORF">MUB46_13635</name>
</gene>
<organism evidence="7 8">
    <name type="scientific">Microbaculum marinisediminis</name>
    <dbReference type="NCBI Taxonomy" id="2931392"/>
    <lineage>
        <taxon>Bacteria</taxon>
        <taxon>Pseudomonadati</taxon>
        <taxon>Pseudomonadota</taxon>
        <taxon>Alphaproteobacteria</taxon>
        <taxon>Hyphomicrobiales</taxon>
        <taxon>Tepidamorphaceae</taxon>
        <taxon>Microbaculum</taxon>
    </lineage>
</organism>
<dbReference type="GO" id="GO:0071949">
    <property type="term" value="F:FAD binding"/>
    <property type="evidence" value="ECO:0007669"/>
    <property type="project" value="InterPro"/>
</dbReference>
<dbReference type="InterPro" id="IPR050493">
    <property type="entry name" value="FAD-dep_Monooxygenase_BioMet"/>
</dbReference>
<dbReference type="InterPro" id="IPR036188">
    <property type="entry name" value="FAD/NAD-bd_sf"/>
</dbReference>
<evidence type="ECO:0000259" key="6">
    <source>
        <dbReference type="Pfam" id="PF01494"/>
    </source>
</evidence>
<feature type="domain" description="FAD-binding" evidence="6">
    <location>
        <begin position="7"/>
        <end position="365"/>
    </location>
</feature>
<dbReference type="PRINTS" id="PR00420">
    <property type="entry name" value="RNGMNOXGNASE"/>
</dbReference>
<evidence type="ECO:0000256" key="1">
    <source>
        <dbReference type="ARBA" id="ARBA00001974"/>
    </source>
</evidence>
<keyword evidence="3" id="KW-0274">FAD</keyword>
<dbReference type="GO" id="GO:0004497">
    <property type="term" value="F:monooxygenase activity"/>
    <property type="evidence" value="ECO:0007669"/>
    <property type="project" value="UniProtKB-KW"/>
</dbReference>
<dbReference type="EMBL" id="JALIDZ010000005">
    <property type="protein sequence ID" value="MCT8972903.1"/>
    <property type="molecule type" value="Genomic_DNA"/>
</dbReference>
<dbReference type="PANTHER" id="PTHR13789">
    <property type="entry name" value="MONOOXYGENASE"/>
    <property type="match status" value="1"/>
</dbReference>
<dbReference type="AlphaFoldDB" id="A0AAW5QYU6"/>
<reference evidence="7 8" key="1">
    <citation type="submission" date="2022-04" db="EMBL/GenBank/DDBJ databases">
        <authorList>
            <person name="Ye Y.-Q."/>
            <person name="Du Z.-J."/>
        </authorList>
    </citation>
    <scope>NUCLEOTIDE SEQUENCE [LARGE SCALE GENOMIC DNA]</scope>
    <source>
        <strain evidence="7 8">A6E488</strain>
    </source>
</reference>
<proteinExistence type="predicted"/>
<keyword evidence="5 7" id="KW-0503">Monooxygenase</keyword>
<evidence type="ECO:0000256" key="3">
    <source>
        <dbReference type="ARBA" id="ARBA00022827"/>
    </source>
</evidence>
<name>A0AAW5QYU6_9HYPH</name>
<keyword evidence="8" id="KW-1185">Reference proteome</keyword>
<accession>A0AAW5QYU6</accession>
<dbReference type="SUPFAM" id="SSF54373">
    <property type="entry name" value="FAD-linked reductases, C-terminal domain"/>
    <property type="match status" value="1"/>
</dbReference>